<dbReference type="AlphaFoldDB" id="A0A7R8H868"/>
<gene>
    <name evidence="1" type="ORF">LSAA_9195</name>
</gene>
<organism evidence="1 2">
    <name type="scientific">Lepeophtheirus salmonis</name>
    <name type="common">Salmon louse</name>
    <name type="synonym">Caligus salmonis</name>
    <dbReference type="NCBI Taxonomy" id="72036"/>
    <lineage>
        <taxon>Eukaryota</taxon>
        <taxon>Metazoa</taxon>
        <taxon>Ecdysozoa</taxon>
        <taxon>Arthropoda</taxon>
        <taxon>Crustacea</taxon>
        <taxon>Multicrustacea</taxon>
        <taxon>Hexanauplia</taxon>
        <taxon>Copepoda</taxon>
        <taxon>Siphonostomatoida</taxon>
        <taxon>Caligidae</taxon>
        <taxon>Lepeophtheirus</taxon>
    </lineage>
</organism>
<name>A0A7R8H868_LEPSM</name>
<keyword evidence="2" id="KW-1185">Reference proteome</keyword>
<dbReference type="EMBL" id="HG994583">
    <property type="protein sequence ID" value="CAF2931893.1"/>
    <property type="molecule type" value="Genomic_DNA"/>
</dbReference>
<accession>A0A7R8H868</accession>
<protein>
    <submittedName>
        <fullName evidence="1">(salmon louse) hypothetical protein</fullName>
    </submittedName>
</protein>
<evidence type="ECO:0000313" key="1">
    <source>
        <dbReference type="EMBL" id="CAF2931893.1"/>
    </source>
</evidence>
<dbReference type="Proteomes" id="UP000675881">
    <property type="component" value="Chromosome 4"/>
</dbReference>
<sequence length="190" mass="21748">MDVNYANQPFWTKACSNNSGIHHIAEYLLQLAESSIKKCEDNFRCNVCSIVRYNGVNIIIMWKLLEESTEHNIISYGCAANLLNLLAQDLEIDNIKEYVCFIVKYFRNNHYAGAKYSQEGGPRLIMPQTTRCNTVSDCFKIYSLVGEFETMSPSSEFEECFEHCWEEISADGKDSIKTTEVKDSLDLMGF</sequence>
<evidence type="ECO:0000313" key="2">
    <source>
        <dbReference type="Proteomes" id="UP000675881"/>
    </source>
</evidence>
<reference evidence="1" key="1">
    <citation type="submission" date="2021-02" db="EMBL/GenBank/DDBJ databases">
        <authorList>
            <person name="Bekaert M."/>
        </authorList>
    </citation>
    <scope>NUCLEOTIDE SEQUENCE</scope>
    <source>
        <strain evidence="1">IoA-00</strain>
    </source>
</reference>
<proteinExistence type="predicted"/>